<accession>A0ABP8YEH4</accession>
<dbReference type="GO" id="GO:0032259">
    <property type="term" value="P:methylation"/>
    <property type="evidence" value="ECO:0007669"/>
    <property type="project" value="UniProtKB-KW"/>
</dbReference>
<evidence type="ECO:0000313" key="3">
    <source>
        <dbReference type="EMBL" id="GAA4726028.1"/>
    </source>
</evidence>
<dbReference type="CDD" id="cd02440">
    <property type="entry name" value="AdoMet_MTases"/>
    <property type="match status" value="1"/>
</dbReference>
<dbReference type="SUPFAM" id="SSF53335">
    <property type="entry name" value="S-adenosyl-L-methionine-dependent methyltransferases"/>
    <property type="match status" value="1"/>
</dbReference>
<sequence>MTVEKPWPRLPTRPHNRRVTATDDDLRPYFDAAATGLTFNSPLSEARATALLDRIQPLTASSHALDLGCGTGELLLRLCAHHGIAGDGVDRHAADAGTARRRAVDLGLADRVAFHTADATTWDRPADIVLNVGASHIWGDSPAPALTALHRLTAPSGTLLFGDGVYETEPDATVREAFGDLPDLAGLARTATDAGFRVLHAATSTQGEWDDFESDWRAGVERLATPGARAFADRRREEYLGGYRGVVGFAWLVLTPA</sequence>
<evidence type="ECO:0000259" key="2">
    <source>
        <dbReference type="Pfam" id="PF13649"/>
    </source>
</evidence>
<comment type="caution">
    <text evidence="3">The sequence shown here is derived from an EMBL/GenBank/DDBJ whole genome shotgun (WGS) entry which is preliminary data.</text>
</comment>
<reference evidence="4" key="1">
    <citation type="journal article" date="2019" name="Int. J. Syst. Evol. Microbiol.">
        <title>The Global Catalogue of Microorganisms (GCM) 10K type strain sequencing project: providing services to taxonomists for standard genome sequencing and annotation.</title>
        <authorList>
            <consortium name="The Broad Institute Genomics Platform"/>
            <consortium name="The Broad Institute Genome Sequencing Center for Infectious Disease"/>
            <person name="Wu L."/>
            <person name="Ma J."/>
        </authorList>
    </citation>
    <scope>NUCLEOTIDE SEQUENCE [LARGE SCALE GENOMIC DNA]</scope>
    <source>
        <strain evidence="4">JCM 17975</strain>
    </source>
</reference>
<keyword evidence="4" id="KW-1185">Reference proteome</keyword>
<dbReference type="EMBL" id="BAABHM010000042">
    <property type="protein sequence ID" value="GAA4726028.1"/>
    <property type="molecule type" value="Genomic_DNA"/>
</dbReference>
<evidence type="ECO:0000256" key="1">
    <source>
        <dbReference type="SAM" id="MobiDB-lite"/>
    </source>
</evidence>
<keyword evidence="3" id="KW-0808">Transferase</keyword>
<keyword evidence="3" id="KW-0489">Methyltransferase</keyword>
<evidence type="ECO:0000313" key="4">
    <source>
        <dbReference type="Proteomes" id="UP001500843"/>
    </source>
</evidence>
<dbReference type="Proteomes" id="UP001500843">
    <property type="component" value="Unassembled WGS sequence"/>
</dbReference>
<feature type="region of interest" description="Disordered" evidence="1">
    <location>
        <begin position="1"/>
        <end position="21"/>
    </location>
</feature>
<feature type="domain" description="Methyltransferase" evidence="2">
    <location>
        <begin position="65"/>
        <end position="157"/>
    </location>
</feature>
<proteinExistence type="predicted"/>
<organism evidence="3 4">
    <name type="scientific">Promicromonospora umidemergens</name>
    <dbReference type="NCBI Taxonomy" id="629679"/>
    <lineage>
        <taxon>Bacteria</taxon>
        <taxon>Bacillati</taxon>
        <taxon>Actinomycetota</taxon>
        <taxon>Actinomycetes</taxon>
        <taxon>Micrococcales</taxon>
        <taxon>Promicromonosporaceae</taxon>
        <taxon>Promicromonospora</taxon>
    </lineage>
</organism>
<name>A0ABP8YEH4_9MICO</name>
<dbReference type="Pfam" id="PF13649">
    <property type="entry name" value="Methyltransf_25"/>
    <property type="match status" value="1"/>
</dbReference>
<dbReference type="Gene3D" id="3.40.50.150">
    <property type="entry name" value="Vaccinia Virus protein VP39"/>
    <property type="match status" value="1"/>
</dbReference>
<protein>
    <submittedName>
        <fullName evidence="3">Class I SAM-dependent methyltransferase</fullName>
    </submittedName>
</protein>
<dbReference type="GO" id="GO:0008168">
    <property type="term" value="F:methyltransferase activity"/>
    <property type="evidence" value="ECO:0007669"/>
    <property type="project" value="UniProtKB-KW"/>
</dbReference>
<dbReference type="InterPro" id="IPR041698">
    <property type="entry name" value="Methyltransf_25"/>
</dbReference>
<gene>
    <name evidence="3" type="ORF">GCM10023198_58930</name>
</gene>
<dbReference type="InterPro" id="IPR029063">
    <property type="entry name" value="SAM-dependent_MTases_sf"/>
</dbReference>